<feature type="region of interest" description="Disordered" evidence="1">
    <location>
        <begin position="342"/>
        <end position="370"/>
    </location>
</feature>
<dbReference type="EMBL" id="CAXHTA020000002">
    <property type="protein sequence ID" value="CAL5219354.1"/>
    <property type="molecule type" value="Genomic_DNA"/>
</dbReference>
<dbReference type="SUPFAM" id="SSF50939">
    <property type="entry name" value="Sialidases"/>
    <property type="match status" value="1"/>
</dbReference>
<keyword evidence="3" id="KW-1185">Reference proteome</keyword>
<comment type="caution">
    <text evidence="2">The sequence shown here is derived from an EMBL/GenBank/DDBJ whole genome shotgun (WGS) entry which is preliminary data.</text>
</comment>
<feature type="region of interest" description="Disordered" evidence="1">
    <location>
        <begin position="301"/>
        <end position="328"/>
    </location>
</feature>
<gene>
    <name evidence="2" type="primary">g1170</name>
    <name evidence="2" type="ORF">VP750_LOCUS1013</name>
</gene>
<evidence type="ECO:0000256" key="1">
    <source>
        <dbReference type="SAM" id="MobiDB-lite"/>
    </source>
</evidence>
<sequence length="397" mass="43706">MVWAGDRNYFTSGETAYPEDHTVLETKEALAYNRCDESCWHSGGTWLMAVYPVDGRSTLVGFLHAEDHYRDMENTGGAAWKSIAVSYSEDQGITWSKPNLIITSPCQRPEDKPGWGGSSDFSVVKRGSEFFCFFIGTDIGGMCGVRIARSGDPWGQPGSWFKWWEGSFSQPGLGGREGEVKELGVWGGNPSVTWNAYLERWLMVWHGWSPPNVYLSSSRDLLHWEPAVRIVGEEGRNTWYPTIIGDAGDRWCGQRARLYYGSMTSEGFHDRKFLGRDIVFFRPGEPENYVPSKYSDPQYKPLPGSVQSCPQPGQGQPPSCPQQQSYGQPAYAAAPYPQQAPQPYYGYQHQQPSGYGQQGPYGQPPKPGGMGGAAASGALGACLAALCCCGLMDMGGF</sequence>
<dbReference type="Gene3D" id="2.115.10.20">
    <property type="entry name" value="Glycosyl hydrolase domain, family 43"/>
    <property type="match status" value="1"/>
</dbReference>
<protein>
    <submittedName>
        <fullName evidence="2">G1170 protein</fullName>
    </submittedName>
</protein>
<feature type="compositionally biased region" description="Low complexity" evidence="1">
    <location>
        <begin position="303"/>
        <end position="328"/>
    </location>
</feature>
<proteinExistence type="predicted"/>
<reference evidence="2 3" key="1">
    <citation type="submission" date="2024-06" db="EMBL/GenBank/DDBJ databases">
        <authorList>
            <person name="Kraege A."/>
            <person name="Thomma B."/>
        </authorList>
    </citation>
    <scope>NUCLEOTIDE SEQUENCE [LARGE SCALE GENOMIC DNA]</scope>
</reference>
<organism evidence="2 3">
    <name type="scientific">Coccomyxa viridis</name>
    <dbReference type="NCBI Taxonomy" id="1274662"/>
    <lineage>
        <taxon>Eukaryota</taxon>
        <taxon>Viridiplantae</taxon>
        <taxon>Chlorophyta</taxon>
        <taxon>core chlorophytes</taxon>
        <taxon>Trebouxiophyceae</taxon>
        <taxon>Trebouxiophyceae incertae sedis</taxon>
        <taxon>Coccomyxaceae</taxon>
        <taxon>Coccomyxa</taxon>
    </lineage>
</organism>
<evidence type="ECO:0000313" key="3">
    <source>
        <dbReference type="Proteomes" id="UP001497392"/>
    </source>
</evidence>
<feature type="compositionally biased region" description="Low complexity" evidence="1">
    <location>
        <begin position="342"/>
        <end position="361"/>
    </location>
</feature>
<evidence type="ECO:0000313" key="2">
    <source>
        <dbReference type="EMBL" id="CAL5219354.1"/>
    </source>
</evidence>
<name>A0ABP1FHD9_9CHLO</name>
<dbReference type="InterPro" id="IPR036278">
    <property type="entry name" value="Sialidase_sf"/>
</dbReference>
<dbReference type="Proteomes" id="UP001497392">
    <property type="component" value="Unassembled WGS sequence"/>
</dbReference>
<dbReference type="InterPro" id="IPR023296">
    <property type="entry name" value="Glyco_hydro_beta-prop_sf"/>
</dbReference>
<accession>A0ABP1FHD9</accession>